<reference evidence="3" key="1">
    <citation type="journal article" date="2019" name="Int. J. Syst. Evol. Microbiol.">
        <title>The Global Catalogue of Microorganisms (GCM) 10K type strain sequencing project: providing services to taxonomists for standard genome sequencing and annotation.</title>
        <authorList>
            <consortium name="The Broad Institute Genomics Platform"/>
            <consortium name="The Broad Institute Genome Sequencing Center for Infectious Disease"/>
            <person name="Wu L."/>
            <person name="Ma J."/>
        </authorList>
    </citation>
    <scope>NUCLEOTIDE SEQUENCE [LARGE SCALE GENOMIC DNA]</scope>
    <source>
        <strain evidence="3">CCUG 56607</strain>
    </source>
</reference>
<protein>
    <submittedName>
        <fullName evidence="2">GDYXXLXY domain-containing protein</fullName>
    </submittedName>
</protein>
<accession>A0ABW3KYG6</accession>
<evidence type="ECO:0000313" key="2">
    <source>
        <dbReference type="EMBL" id="MFD1017803.1"/>
    </source>
</evidence>
<keyword evidence="1" id="KW-1133">Transmembrane helix</keyword>
<feature type="transmembrane region" description="Helical" evidence="1">
    <location>
        <begin position="6"/>
        <end position="27"/>
    </location>
</feature>
<gene>
    <name evidence="2" type="ORF">ACFQ2J_01215</name>
</gene>
<evidence type="ECO:0000313" key="3">
    <source>
        <dbReference type="Proteomes" id="UP001596990"/>
    </source>
</evidence>
<dbReference type="RefSeq" id="WP_386055821.1">
    <property type="nucleotide sequence ID" value="NZ_JBHTKL010000001.1"/>
</dbReference>
<name>A0ABW3KYG6_9BACI</name>
<dbReference type="Proteomes" id="UP001596990">
    <property type="component" value="Unassembled WGS sequence"/>
</dbReference>
<keyword evidence="1" id="KW-0812">Transmembrane</keyword>
<proteinExistence type="predicted"/>
<comment type="caution">
    <text evidence="2">The sequence shown here is derived from an EMBL/GenBank/DDBJ whole genome shotgun (WGS) entry which is preliminary data.</text>
</comment>
<dbReference type="EMBL" id="JBHTKL010000001">
    <property type="protein sequence ID" value="MFD1017803.1"/>
    <property type="molecule type" value="Genomic_DNA"/>
</dbReference>
<sequence length="169" mass="19482">MKRIAFYVIVAAQALFLIGMSAAYYAIDAVGESIKLRTEPIDPRDLFYGDYVTLNYEIEQIPIEKWNVEKEASYGDMIHVLLERREDGIYEVVEASNRMYDPGDNQVAVQAKYEWSSEVEKIHRVSYGINRYYVEENTGRELEEQAGEMIVEVAIAPWGQKKIVSIDNE</sequence>
<keyword evidence="3" id="KW-1185">Reference proteome</keyword>
<organism evidence="2 3">
    <name type="scientific">Thalassobacillus hwangdonensis</name>
    <dbReference type="NCBI Taxonomy" id="546108"/>
    <lineage>
        <taxon>Bacteria</taxon>
        <taxon>Bacillati</taxon>
        <taxon>Bacillota</taxon>
        <taxon>Bacilli</taxon>
        <taxon>Bacillales</taxon>
        <taxon>Bacillaceae</taxon>
        <taxon>Thalassobacillus</taxon>
    </lineage>
</organism>
<evidence type="ECO:0000256" key="1">
    <source>
        <dbReference type="SAM" id="Phobius"/>
    </source>
</evidence>
<dbReference type="InterPro" id="IPR025833">
    <property type="entry name" value="GDYXXLXY"/>
</dbReference>
<dbReference type="Pfam" id="PF14345">
    <property type="entry name" value="GDYXXLXY"/>
    <property type="match status" value="1"/>
</dbReference>
<keyword evidence="1" id="KW-0472">Membrane</keyword>